<dbReference type="RefSeq" id="WP_139698554.1">
    <property type="nucleotide sequence ID" value="NZ_CP074074.1"/>
</dbReference>
<organism evidence="4 5">
    <name type="scientific">Allotamlana fucoidanivorans</name>
    <dbReference type="NCBI Taxonomy" id="2583814"/>
    <lineage>
        <taxon>Bacteria</taxon>
        <taxon>Pseudomonadati</taxon>
        <taxon>Bacteroidota</taxon>
        <taxon>Flavobacteriia</taxon>
        <taxon>Flavobacteriales</taxon>
        <taxon>Flavobacteriaceae</taxon>
        <taxon>Allotamlana</taxon>
    </lineage>
</organism>
<evidence type="ECO:0000256" key="1">
    <source>
        <dbReference type="ARBA" id="ARBA00022729"/>
    </source>
</evidence>
<dbReference type="AlphaFoldDB" id="A0A5C4SFC2"/>
<keyword evidence="5" id="KW-1185">Reference proteome</keyword>
<reference evidence="4 5" key="1">
    <citation type="submission" date="2019-05" db="EMBL/GenBank/DDBJ databases">
        <title>Tamlana fucoidanivorans sp. nov., isolated from the surface of algae collected from Fujian province in China.</title>
        <authorList>
            <person name="Li J."/>
        </authorList>
    </citation>
    <scope>NUCLEOTIDE SEQUENCE [LARGE SCALE GENOMIC DNA]</scope>
    <source>
        <strain evidence="4 5">CW2-9</strain>
    </source>
</reference>
<evidence type="ECO:0000313" key="4">
    <source>
        <dbReference type="EMBL" id="TNJ42178.1"/>
    </source>
</evidence>
<feature type="signal peptide" evidence="2">
    <location>
        <begin position="1"/>
        <end position="19"/>
    </location>
</feature>
<comment type="caution">
    <text evidence="4">The sequence shown here is derived from an EMBL/GenBank/DDBJ whole genome shotgun (WGS) entry which is preliminary data.</text>
</comment>
<gene>
    <name evidence="4" type="ORF">FGF67_14875</name>
</gene>
<proteinExistence type="predicted"/>
<dbReference type="NCBIfam" id="TIGR04183">
    <property type="entry name" value="Por_Secre_tail"/>
    <property type="match status" value="1"/>
</dbReference>
<keyword evidence="1 2" id="KW-0732">Signal</keyword>
<feature type="domain" description="Secretion system C-terminal sorting" evidence="3">
    <location>
        <begin position="155"/>
        <end position="216"/>
    </location>
</feature>
<dbReference type="Proteomes" id="UP000308713">
    <property type="component" value="Unassembled WGS sequence"/>
</dbReference>
<dbReference type="EMBL" id="VDCS01000015">
    <property type="protein sequence ID" value="TNJ42178.1"/>
    <property type="molecule type" value="Genomic_DNA"/>
</dbReference>
<dbReference type="OrthoDB" id="614723at2"/>
<name>A0A5C4SFC2_9FLAO</name>
<evidence type="ECO:0000259" key="3">
    <source>
        <dbReference type="Pfam" id="PF18962"/>
    </source>
</evidence>
<dbReference type="InterPro" id="IPR026444">
    <property type="entry name" value="Secre_tail"/>
</dbReference>
<sequence length="218" mass="23599">MKKITFGLLAVLFTTFFYGQTVTQSMVTALEFTGLDENNKPTGETSNPSPLTVTLTGLAPNTEIKVYNQLRDASNPDESSNQVAGAVVTIMTDGDGNGTGNVNWAYWPPSPVKPDGGDVIWYTQASGAADISQTITYTANTLSTPELMALKQARVFPNPTTGLVHIEKTQFNIDHIEVYNVLGSQVGTSTDLSTLENGVYFLKIFTNHASVTKRIIKK</sequence>
<dbReference type="Pfam" id="PF18962">
    <property type="entry name" value="Por_Secre_tail"/>
    <property type="match status" value="1"/>
</dbReference>
<protein>
    <submittedName>
        <fullName evidence="4">T9SS type A sorting domain-containing protein</fullName>
    </submittedName>
</protein>
<feature type="chain" id="PRO_5022844577" evidence="2">
    <location>
        <begin position="20"/>
        <end position="218"/>
    </location>
</feature>
<evidence type="ECO:0000256" key="2">
    <source>
        <dbReference type="SAM" id="SignalP"/>
    </source>
</evidence>
<evidence type="ECO:0000313" key="5">
    <source>
        <dbReference type="Proteomes" id="UP000308713"/>
    </source>
</evidence>
<accession>A0A5C4SFC2</accession>